<keyword evidence="2" id="KW-0812">Transmembrane</keyword>
<dbReference type="PANTHER" id="PTHR24298">
    <property type="entry name" value="FLAVONOID 3'-MONOOXYGENASE-RELATED"/>
    <property type="match status" value="1"/>
</dbReference>
<keyword evidence="6" id="KW-0408">Iron</keyword>
<evidence type="ECO:0000313" key="8">
    <source>
        <dbReference type="Proteomes" id="UP000008022"/>
    </source>
</evidence>
<protein>
    <submittedName>
        <fullName evidence="7">Uncharacterized protein</fullName>
    </submittedName>
</protein>
<evidence type="ECO:0000256" key="6">
    <source>
        <dbReference type="PIRSR" id="PIRSR602401-1"/>
    </source>
</evidence>
<sequence length="354" mass="39202">MKQQAAVEALVVDIAARVGGGSGSDGEVLVRDVVHDALFPVAAWFCFGERDVRDLQRVLREFELDVVVEGFGGSMLANLVHWWRLRRFVASGRWQAEVFLPLISQRRRTQHRGEHKFRPYVDSLLDLRVPVGDNAAAGEGKEEHRLSHCALTDDEMVGLVSEFLGSGTESARHGVRRVEHPSLPSGSVRVHFILGDIGRDGKAWIDPDEFRPDRFMASGEAEGVSLLPRPKERHGVRRVEHPSLPSGGVRVHFILGDIGRDGKAWIDPDEFRRDRFMASGEAEGVSLLPRPKEGVSLLPRPKEVRMMPFGAGRRYCPSMGLGVAHACLLVAALVREFEWAAAATSGVELMEGER</sequence>
<comment type="subcellular location">
    <subcellularLocation>
        <location evidence="1">Membrane</location>
        <topology evidence="1">Single-pass membrane protein</topology>
    </subcellularLocation>
</comment>
<keyword evidence="5" id="KW-0472">Membrane</keyword>
<reference evidence="8" key="1">
    <citation type="submission" date="2013-06" db="EMBL/GenBank/DDBJ databases">
        <authorList>
            <person name="Zhao Q."/>
        </authorList>
    </citation>
    <scope>NUCLEOTIDE SEQUENCE</scope>
    <source>
        <strain evidence="8">cv. W1943</strain>
    </source>
</reference>
<dbReference type="InterPro" id="IPR001128">
    <property type="entry name" value="Cyt_P450"/>
</dbReference>
<evidence type="ECO:0000256" key="1">
    <source>
        <dbReference type="ARBA" id="ARBA00004167"/>
    </source>
</evidence>
<comment type="cofactor">
    <cofactor evidence="6">
        <name>heme</name>
        <dbReference type="ChEBI" id="CHEBI:30413"/>
    </cofactor>
</comment>
<keyword evidence="3 6" id="KW-0479">Metal-binding</keyword>
<dbReference type="InterPro" id="IPR036396">
    <property type="entry name" value="Cyt_P450_sf"/>
</dbReference>
<dbReference type="Gene3D" id="1.10.630.10">
    <property type="entry name" value="Cytochrome P450"/>
    <property type="match status" value="2"/>
</dbReference>
<dbReference type="Gramene" id="ORUFI03G27230.1">
    <property type="protein sequence ID" value="ORUFI03G27230.1"/>
    <property type="gene ID" value="ORUFI03G27230"/>
</dbReference>
<dbReference type="InterPro" id="IPR002401">
    <property type="entry name" value="Cyt_P450_E_grp-I"/>
</dbReference>
<dbReference type="HOGENOM" id="CLU_001570_10_3_1"/>
<dbReference type="OMA" id="MRNDNIA"/>
<organism evidence="7 8">
    <name type="scientific">Oryza rufipogon</name>
    <name type="common">Brownbeard rice</name>
    <name type="synonym">Asian wild rice</name>
    <dbReference type="NCBI Taxonomy" id="4529"/>
    <lineage>
        <taxon>Eukaryota</taxon>
        <taxon>Viridiplantae</taxon>
        <taxon>Streptophyta</taxon>
        <taxon>Embryophyta</taxon>
        <taxon>Tracheophyta</taxon>
        <taxon>Spermatophyta</taxon>
        <taxon>Magnoliopsida</taxon>
        <taxon>Liliopsida</taxon>
        <taxon>Poales</taxon>
        <taxon>Poaceae</taxon>
        <taxon>BOP clade</taxon>
        <taxon>Oryzoideae</taxon>
        <taxon>Oryzeae</taxon>
        <taxon>Oryzinae</taxon>
        <taxon>Oryza</taxon>
    </lineage>
</organism>
<accession>A0A0E0NYC2</accession>
<dbReference type="EnsemblPlants" id="ORUFI03G27230.1">
    <property type="protein sequence ID" value="ORUFI03G27230.1"/>
    <property type="gene ID" value="ORUFI03G27230"/>
</dbReference>
<dbReference type="STRING" id="4529.A0A0E0NYC2"/>
<keyword evidence="8" id="KW-1185">Reference proteome</keyword>
<evidence type="ECO:0000313" key="7">
    <source>
        <dbReference type="EnsemblPlants" id="ORUFI03G27230.1"/>
    </source>
</evidence>
<keyword evidence="6" id="KW-0349">Heme</keyword>
<feature type="binding site" description="axial binding residue" evidence="6">
    <location>
        <position position="316"/>
    </location>
    <ligand>
        <name>heme</name>
        <dbReference type="ChEBI" id="CHEBI:30413"/>
    </ligand>
    <ligandPart>
        <name>Fe</name>
        <dbReference type="ChEBI" id="CHEBI:18248"/>
    </ligandPart>
</feature>
<name>A0A0E0NYC2_ORYRU</name>
<evidence type="ECO:0000256" key="5">
    <source>
        <dbReference type="ARBA" id="ARBA00023136"/>
    </source>
</evidence>
<evidence type="ECO:0000256" key="2">
    <source>
        <dbReference type="ARBA" id="ARBA00022692"/>
    </source>
</evidence>
<dbReference type="GO" id="GO:0016020">
    <property type="term" value="C:membrane"/>
    <property type="evidence" value="ECO:0007669"/>
    <property type="project" value="UniProtKB-SubCell"/>
</dbReference>
<dbReference type="PRINTS" id="PR00463">
    <property type="entry name" value="EP450I"/>
</dbReference>
<dbReference type="SUPFAM" id="SSF48264">
    <property type="entry name" value="Cytochrome P450"/>
    <property type="match status" value="2"/>
</dbReference>
<dbReference type="PANTHER" id="PTHR24298:SF389">
    <property type="entry name" value="OS04G0128400 PROTEIN"/>
    <property type="match status" value="1"/>
</dbReference>
<dbReference type="GO" id="GO:0020037">
    <property type="term" value="F:heme binding"/>
    <property type="evidence" value="ECO:0007669"/>
    <property type="project" value="InterPro"/>
</dbReference>
<dbReference type="eggNOG" id="KOG0156">
    <property type="taxonomic scope" value="Eukaryota"/>
</dbReference>
<evidence type="ECO:0000256" key="3">
    <source>
        <dbReference type="ARBA" id="ARBA00022723"/>
    </source>
</evidence>
<reference evidence="7" key="2">
    <citation type="submission" date="2015-06" db="UniProtKB">
        <authorList>
            <consortium name="EnsemblPlants"/>
        </authorList>
    </citation>
    <scope>IDENTIFICATION</scope>
</reference>
<keyword evidence="4" id="KW-1133">Transmembrane helix</keyword>
<dbReference type="InterPro" id="IPR051103">
    <property type="entry name" value="Plant_metabolite_P450s"/>
</dbReference>
<evidence type="ECO:0000256" key="4">
    <source>
        <dbReference type="ARBA" id="ARBA00022989"/>
    </source>
</evidence>
<dbReference type="Proteomes" id="UP000008022">
    <property type="component" value="Unassembled WGS sequence"/>
</dbReference>
<dbReference type="GO" id="GO:0016709">
    <property type="term" value="F:oxidoreductase activity, acting on paired donors, with incorporation or reduction of molecular oxygen, NAD(P)H as one donor, and incorporation of one atom of oxygen"/>
    <property type="evidence" value="ECO:0007669"/>
    <property type="project" value="TreeGrafter"/>
</dbReference>
<proteinExistence type="predicted"/>
<dbReference type="GO" id="GO:0005506">
    <property type="term" value="F:iron ion binding"/>
    <property type="evidence" value="ECO:0007669"/>
    <property type="project" value="InterPro"/>
</dbReference>
<dbReference type="AlphaFoldDB" id="A0A0E0NYC2"/>
<dbReference type="Pfam" id="PF00067">
    <property type="entry name" value="p450"/>
    <property type="match status" value="1"/>
</dbReference>